<protein>
    <recommendedName>
        <fullName evidence="1">Oxidoreductase FAD/NAD(P)-binding domain-containing protein</fullName>
    </recommendedName>
</protein>
<dbReference type="InterPro" id="IPR001433">
    <property type="entry name" value="OxRdtase_FAD/NAD-bd"/>
</dbReference>
<reference evidence="2" key="1">
    <citation type="submission" date="2021-10" db="EMBL/GenBank/DDBJ databases">
        <title>Melipona bicolor Genome sequencing and assembly.</title>
        <authorList>
            <person name="Araujo N.S."/>
            <person name="Arias M.C."/>
        </authorList>
    </citation>
    <scope>NUCLEOTIDE SEQUENCE</scope>
    <source>
        <strain evidence="2">USP_2M_L1-L4_2017</strain>
        <tissue evidence="2">Whole body</tissue>
    </source>
</reference>
<dbReference type="Proteomes" id="UP001177670">
    <property type="component" value="Unassembled WGS sequence"/>
</dbReference>
<comment type="caution">
    <text evidence="2">The sequence shown here is derived from an EMBL/GenBank/DDBJ whole genome shotgun (WGS) entry which is preliminary data.</text>
</comment>
<dbReference type="AlphaFoldDB" id="A0AA40KEJ5"/>
<accession>A0AA40KEJ5</accession>
<sequence length="264" mass="30479">MEWKQTIESITFSYKAARDNSSLGYELSKLTNARVLFKIIFENEKIAHELNLKAEVERPPTWCRNFETMQVNNRIEEGILFIQHVDCQAEFTKWEKRLWMNYGYQATDVAGASGIVRVYRKYQRRKNTSRSCIPVPPCLHSDDMAPNYITNYLCFMIKKYPNGVLSPSITALLVGPTLEQFCRKTINLLNFNKDGESMFYVQQLERVSGEKLEVTHILSQPKSTWTGRRGMVSDELLNELIGKNNPDACVFICGPRLFLQAART</sequence>
<evidence type="ECO:0000259" key="1">
    <source>
        <dbReference type="Pfam" id="PF00175"/>
    </source>
</evidence>
<organism evidence="2 3">
    <name type="scientific">Melipona bicolor</name>
    <dbReference type="NCBI Taxonomy" id="60889"/>
    <lineage>
        <taxon>Eukaryota</taxon>
        <taxon>Metazoa</taxon>
        <taxon>Ecdysozoa</taxon>
        <taxon>Arthropoda</taxon>
        <taxon>Hexapoda</taxon>
        <taxon>Insecta</taxon>
        <taxon>Pterygota</taxon>
        <taxon>Neoptera</taxon>
        <taxon>Endopterygota</taxon>
        <taxon>Hymenoptera</taxon>
        <taxon>Apocrita</taxon>
        <taxon>Aculeata</taxon>
        <taxon>Apoidea</taxon>
        <taxon>Anthophila</taxon>
        <taxon>Apidae</taxon>
        <taxon>Melipona</taxon>
    </lineage>
</organism>
<feature type="domain" description="Oxidoreductase FAD/NAD(P)-binding" evidence="1">
    <location>
        <begin position="183"/>
        <end position="263"/>
    </location>
</feature>
<name>A0AA40KEJ5_9HYME</name>
<dbReference type="EMBL" id="JAHYIQ010000054">
    <property type="protein sequence ID" value="KAK1117182.1"/>
    <property type="molecule type" value="Genomic_DNA"/>
</dbReference>
<evidence type="ECO:0000313" key="3">
    <source>
        <dbReference type="Proteomes" id="UP001177670"/>
    </source>
</evidence>
<keyword evidence="3" id="KW-1185">Reference proteome</keyword>
<evidence type="ECO:0000313" key="2">
    <source>
        <dbReference type="EMBL" id="KAK1117182.1"/>
    </source>
</evidence>
<proteinExistence type="predicted"/>
<dbReference type="SUPFAM" id="SSF52343">
    <property type="entry name" value="Ferredoxin reductase-like, C-terminal NADP-linked domain"/>
    <property type="match status" value="1"/>
</dbReference>
<dbReference type="InterPro" id="IPR039261">
    <property type="entry name" value="FNR_nucleotide-bd"/>
</dbReference>
<dbReference type="Pfam" id="PF00175">
    <property type="entry name" value="NAD_binding_1"/>
    <property type="match status" value="1"/>
</dbReference>
<dbReference type="GO" id="GO:0016491">
    <property type="term" value="F:oxidoreductase activity"/>
    <property type="evidence" value="ECO:0007669"/>
    <property type="project" value="InterPro"/>
</dbReference>
<dbReference type="Gene3D" id="3.40.50.80">
    <property type="entry name" value="Nucleotide-binding domain of ferredoxin-NADP reductase (FNR) module"/>
    <property type="match status" value="1"/>
</dbReference>
<gene>
    <name evidence="2" type="ORF">K0M31_016879</name>
</gene>